<dbReference type="Gene3D" id="1.20.1090.10">
    <property type="entry name" value="Dehydroquinate synthase-like - alpha domain"/>
    <property type="match status" value="1"/>
</dbReference>
<dbReference type="InterPro" id="IPR001670">
    <property type="entry name" value="ADH_Fe/GldA"/>
</dbReference>
<organism evidence="4 5">
    <name type="scientific">Winogradskyella echinorum</name>
    <dbReference type="NCBI Taxonomy" id="538189"/>
    <lineage>
        <taxon>Bacteria</taxon>
        <taxon>Pseudomonadati</taxon>
        <taxon>Bacteroidota</taxon>
        <taxon>Flavobacteriia</taxon>
        <taxon>Flavobacteriales</taxon>
        <taxon>Flavobacteriaceae</taxon>
        <taxon>Winogradskyella</taxon>
    </lineage>
</organism>
<dbReference type="InterPro" id="IPR056798">
    <property type="entry name" value="ADH_Fe_C"/>
</dbReference>
<evidence type="ECO:0000256" key="1">
    <source>
        <dbReference type="ARBA" id="ARBA00023002"/>
    </source>
</evidence>
<dbReference type="PANTHER" id="PTHR43633">
    <property type="entry name" value="ALCOHOL DEHYDROGENASE YQHD"/>
    <property type="match status" value="1"/>
</dbReference>
<evidence type="ECO:0000259" key="2">
    <source>
        <dbReference type="Pfam" id="PF00465"/>
    </source>
</evidence>
<dbReference type="RefSeq" id="WP_186845450.1">
    <property type="nucleotide sequence ID" value="NZ_JACOME010000002.1"/>
</dbReference>
<feature type="domain" description="Fe-containing alcohol dehydrogenase-like C-terminal" evidence="3">
    <location>
        <begin position="189"/>
        <end position="386"/>
    </location>
</feature>
<dbReference type="PROSITE" id="PS00913">
    <property type="entry name" value="ADH_IRON_1"/>
    <property type="match status" value="1"/>
</dbReference>
<keyword evidence="1" id="KW-0560">Oxidoreductase</keyword>
<dbReference type="Pfam" id="PF00465">
    <property type="entry name" value="Fe-ADH"/>
    <property type="match status" value="1"/>
</dbReference>
<proteinExistence type="predicted"/>
<dbReference type="InterPro" id="IPR044731">
    <property type="entry name" value="BDH-like"/>
</dbReference>
<dbReference type="CDD" id="cd08187">
    <property type="entry name" value="BDH"/>
    <property type="match status" value="1"/>
</dbReference>
<dbReference type="Pfam" id="PF25137">
    <property type="entry name" value="ADH_Fe_C"/>
    <property type="match status" value="1"/>
</dbReference>
<dbReference type="Proteomes" id="UP000607435">
    <property type="component" value="Unassembled WGS sequence"/>
</dbReference>
<dbReference type="SUPFAM" id="SSF56796">
    <property type="entry name" value="Dehydroquinate synthase-like"/>
    <property type="match status" value="1"/>
</dbReference>
<comment type="caution">
    <text evidence="4">The sequence shown here is derived from an EMBL/GenBank/DDBJ whole genome shotgun (WGS) entry which is preliminary data.</text>
</comment>
<keyword evidence="5" id="KW-1185">Reference proteome</keyword>
<dbReference type="EMBL" id="JACOME010000002">
    <property type="protein sequence ID" value="MBC3846326.1"/>
    <property type="molecule type" value="Genomic_DNA"/>
</dbReference>
<protein>
    <submittedName>
        <fullName evidence="4">Iron-containing alcohol dehydrogenase</fullName>
    </submittedName>
</protein>
<evidence type="ECO:0000259" key="3">
    <source>
        <dbReference type="Pfam" id="PF25137"/>
    </source>
</evidence>
<sequence length="386" mass="42778">MNNFEFKNPTKIIFGKDTIEKLKEEIPADAKVLLLYGGGSIKKNGIYDQVKTALADVDVTEFGGIPANPEYATLMEALNVIKEQNITFLLAVGGGSVIDGTKFLSAAAVYDGETPWDILTNNIRTQKGMPFGTVLTLPATGSEMNSGAVITREETKEKLAMGGPGLFPEFSILDPEVVKSIPQRQLANGLTDAFTHVLEQYMTYSVDAKLQDRFAESILQTLIEIAPDVMKDEFDYKAASNFMWSCTMALNGLIQKGVPTDWAIHAMGHELTALYGIDHARTLAIITESHYKYNFEAKKEKLAQYGERVWNITEGSIDDKAYAAIEKTTAFFKSLGIDTKLSDYTNDYEGTAEEIEKRFTDRGWLGLGEHQSLTPEKVEKIVKMAY</sequence>
<dbReference type="PANTHER" id="PTHR43633:SF1">
    <property type="entry name" value="ALCOHOL DEHYDROGENASE YQHD"/>
    <property type="match status" value="1"/>
</dbReference>
<evidence type="ECO:0000313" key="5">
    <source>
        <dbReference type="Proteomes" id="UP000607435"/>
    </source>
</evidence>
<reference evidence="4 5" key="1">
    <citation type="submission" date="2020-08" db="EMBL/GenBank/DDBJ databases">
        <title>Winogradskyella ouciana sp. nov., isolated from the hadal seawater of the Mariana Trench.</title>
        <authorList>
            <person name="He X."/>
        </authorList>
    </citation>
    <scope>NUCLEOTIDE SEQUENCE [LARGE SCALE GENOMIC DNA]</scope>
    <source>
        <strain evidence="4 5">KCTC 22026</strain>
    </source>
</reference>
<dbReference type="PROSITE" id="PS00060">
    <property type="entry name" value="ADH_IRON_2"/>
    <property type="match status" value="1"/>
</dbReference>
<gene>
    <name evidence="4" type="ORF">H6H04_08040</name>
</gene>
<dbReference type="InterPro" id="IPR018211">
    <property type="entry name" value="ADH_Fe_CS"/>
</dbReference>
<feature type="domain" description="Alcohol dehydrogenase iron-type/glycerol dehydrogenase GldA" evidence="2">
    <location>
        <begin position="9"/>
        <end position="175"/>
    </location>
</feature>
<name>A0ABR6Y0S0_9FLAO</name>
<evidence type="ECO:0000313" key="4">
    <source>
        <dbReference type="EMBL" id="MBC3846326.1"/>
    </source>
</evidence>
<accession>A0ABR6Y0S0</accession>
<dbReference type="Gene3D" id="3.40.50.1970">
    <property type="match status" value="1"/>
</dbReference>